<organism evidence="2 3">
    <name type="scientific">Paenactinomyces guangxiensis</name>
    <dbReference type="NCBI Taxonomy" id="1490290"/>
    <lineage>
        <taxon>Bacteria</taxon>
        <taxon>Bacillati</taxon>
        <taxon>Bacillota</taxon>
        <taxon>Bacilli</taxon>
        <taxon>Bacillales</taxon>
        <taxon>Thermoactinomycetaceae</taxon>
        <taxon>Paenactinomyces</taxon>
    </lineage>
</organism>
<protein>
    <submittedName>
        <fullName evidence="2">GNAT family N-acetyltransferase</fullName>
    </submittedName>
</protein>
<sequence length="179" mass="21245">MFKVRIDDEISLMLLQEKDAGKIFKVVDSCRNYLREWLPWVDDMKSEEDYLPVIKMWLKQFAENEGFQAAILYKNEIVGMIGFHHIDWRNSNTSIGYWLAEKFQGKGIMTRACKEMVRIAFEEYQLNRVEIRCGEKNEKSRAIPERLGFRQEGIIRDGENLYGHFHNSLVYGLTRKDIR</sequence>
<feature type="domain" description="N-acetyltransferase" evidence="1">
    <location>
        <begin position="13"/>
        <end position="176"/>
    </location>
</feature>
<dbReference type="InterPro" id="IPR016181">
    <property type="entry name" value="Acyl_CoA_acyltransferase"/>
</dbReference>
<keyword evidence="2" id="KW-0808">Transferase</keyword>
<evidence type="ECO:0000313" key="3">
    <source>
        <dbReference type="Proteomes" id="UP000535491"/>
    </source>
</evidence>
<dbReference type="InterPro" id="IPR000182">
    <property type="entry name" value="GNAT_dom"/>
</dbReference>
<dbReference type="SUPFAM" id="SSF55729">
    <property type="entry name" value="Acyl-CoA N-acyltransferases (Nat)"/>
    <property type="match status" value="1"/>
</dbReference>
<dbReference type="PANTHER" id="PTHR43441:SF12">
    <property type="entry name" value="RIBOSOMAL N-ACETYLTRANSFERASE YDAF-RELATED"/>
    <property type="match status" value="1"/>
</dbReference>
<evidence type="ECO:0000259" key="1">
    <source>
        <dbReference type="PROSITE" id="PS51186"/>
    </source>
</evidence>
<dbReference type="CDD" id="cd04301">
    <property type="entry name" value="NAT_SF"/>
    <property type="match status" value="1"/>
</dbReference>
<evidence type="ECO:0000313" key="2">
    <source>
        <dbReference type="EMBL" id="MBA4493166.1"/>
    </source>
</evidence>
<dbReference type="GO" id="GO:0008999">
    <property type="term" value="F:protein-N-terminal-alanine acetyltransferase activity"/>
    <property type="evidence" value="ECO:0007669"/>
    <property type="project" value="TreeGrafter"/>
</dbReference>
<keyword evidence="3" id="KW-1185">Reference proteome</keyword>
<dbReference type="PANTHER" id="PTHR43441">
    <property type="entry name" value="RIBOSOMAL-PROTEIN-SERINE ACETYLTRANSFERASE"/>
    <property type="match status" value="1"/>
</dbReference>
<dbReference type="Proteomes" id="UP000535491">
    <property type="component" value="Unassembled WGS sequence"/>
</dbReference>
<gene>
    <name evidence="2" type="ORF">H1191_02405</name>
</gene>
<name>A0A7W1WNP4_9BACL</name>
<dbReference type="Gene3D" id="3.40.630.30">
    <property type="match status" value="1"/>
</dbReference>
<comment type="caution">
    <text evidence="2">The sequence shown here is derived from an EMBL/GenBank/DDBJ whole genome shotgun (WGS) entry which is preliminary data.</text>
</comment>
<dbReference type="InterPro" id="IPR051908">
    <property type="entry name" value="Ribosomal_N-acetyltransferase"/>
</dbReference>
<dbReference type="AlphaFoldDB" id="A0A7W1WNP4"/>
<dbReference type="GO" id="GO:0005737">
    <property type="term" value="C:cytoplasm"/>
    <property type="evidence" value="ECO:0007669"/>
    <property type="project" value="TreeGrafter"/>
</dbReference>
<dbReference type="GO" id="GO:1990189">
    <property type="term" value="F:protein N-terminal-serine acetyltransferase activity"/>
    <property type="evidence" value="ECO:0007669"/>
    <property type="project" value="TreeGrafter"/>
</dbReference>
<dbReference type="Pfam" id="PF13302">
    <property type="entry name" value="Acetyltransf_3"/>
    <property type="match status" value="1"/>
</dbReference>
<proteinExistence type="predicted"/>
<reference evidence="2 3" key="1">
    <citation type="submission" date="2020-07" db="EMBL/GenBank/DDBJ databases">
        <authorList>
            <person name="Feng H."/>
        </authorList>
    </citation>
    <scope>NUCLEOTIDE SEQUENCE [LARGE SCALE GENOMIC DNA]</scope>
    <source>
        <strain evidence="3">s-10</strain>
    </source>
</reference>
<dbReference type="EMBL" id="JACEIQ010000001">
    <property type="protein sequence ID" value="MBA4493166.1"/>
    <property type="molecule type" value="Genomic_DNA"/>
</dbReference>
<dbReference type="PROSITE" id="PS51186">
    <property type="entry name" value="GNAT"/>
    <property type="match status" value="1"/>
</dbReference>
<dbReference type="RefSeq" id="WP_181750373.1">
    <property type="nucleotide sequence ID" value="NZ_JACEIQ010000001.1"/>
</dbReference>
<accession>A0A7W1WNP4</accession>